<keyword evidence="1" id="KW-1133">Transmembrane helix</keyword>
<organism evidence="2 3">
    <name type="scientific">Vibrio navarrensis</name>
    <dbReference type="NCBI Taxonomy" id="29495"/>
    <lineage>
        <taxon>Bacteria</taxon>
        <taxon>Pseudomonadati</taxon>
        <taxon>Pseudomonadota</taxon>
        <taxon>Gammaproteobacteria</taxon>
        <taxon>Vibrionales</taxon>
        <taxon>Vibrionaceae</taxon>
        <taxon>Vibrio</taxon>
    </lineage>
</organism>
<dbReference type="AlphaFoldDB" id="A0A099LVQ1"/>
<reference evidence="2 3" key="1">
    <citation type="submission" date="2014-04" db="EMBL/GenBank/DDBJ databases">
        <title>Genome sequencing of Vibrio navarrensis strains.</title>
        <authorList>
            <person name="Gladney L.M."/>
            <person name="Katz L.S."/>
            <person name="Marino-Ramirez L."/>
            <person name="Jordan I.K."/>
        </authorList>
    </citation>
    <scope>NUCLEOTIDE SEQUENCE [LARGE SCALE GENOMIC DNA]</scope>
    <source>
        <strain evidence="2 3">ATCC 51183</strain>
    </source>
</reference>
<sequence>MIVNLKTYSWLLFLFSVGLAVAFFVFPDLALYFVVLWLMCSASFIALIHIAANEIWTEK</sequence>
<name>A0A099LVQ1_9VIBR</name>
<gene>
    <name evidence="2" type="ORF">EA26_09225</name>
</gene>
<keyword evidence="3" id="KW-1185">Reference proteome</keyword>
<proteinExistence type="predicted"/>
<dbReference type="EMBL" id="JMCG01000001">
    <property type="protein sequence ID" value="KGK11481.1"/>
    <property type="molecule type" value="Genomic_DNA"/>
</dbReference>
<dbReference type="Proteomes" id="UP000029994">
    <property type="component" value="Unassembled WGS sequence"/>
</dbReference>
<evidence type="ECO:0000256" key="1">
    <source>
        <dbReference type="SAM" id="Phobius"/>
    </source>
</evidence>
<keyword evidence="1" id="KW-0812">Transmembrane</keyword>
<dbReference type="RefSeq" id="WP_039426935.1">
    <property type="nucleotide sequence ID" value="NZ_CP061844.1"/>
</dbReference>
<accession>A0A099LVQ1</accession>
<keyword evidence="1" id="KW-0472">Membrane</keyword>
<evidence type="ECO:0000313" key="2">
    <source>
        <dbReference type="EMBL" id="KGK11481.1"/>
    </source>
</evidence>
<evidence type="ECO:0000313" key="3">
    <source>
        <dbReference type="Proteomes" id="UP000029994"/>
    </source>
</evidence>
<protein>
    <submittedName>
        <fullName evidence="2">Uncharacterized protein</fullName>
    </submittedName>
</protein>
<feature type="transmembrane region" description="Helical" evidence="1">
    <location>
        <begin position="32"/>
        <end position="52"/>
    </location>
</feature>
<feature type="transmembrane region" description="Helical" evidence="1">
    <location>
        <begin position="7"/>
        <end position="26"/>
    </location>
</feature>
<comment type="caution">
    <text evidence="2">The sequence shown here is derived from an EMBL/GenBank/DDBJ whole genome shotgun (WGS) entry which is preliminary data.</text>
</comment>